<name>A0A370MWE7_9BURK</name>
<feature type="domain" description="HTH tetR-type" evidence="5">
    <location>
        <begin position="3"/>
        <end position="63"/>
    </location>
</feature>
<protein>
    <submittedName>
        <fullName evidence="6">TetR family transcriptional regulator</fullName>
    </submittedName>
</protein>
<comment type="caution">
    <text evidence="6">The sequence shown here is derived from an EMBL/GenBank/DDBJ whole genome shotgun (WGS) entry which is preliminary data.</text>
</comment>
<dbReference type="Pfam" id="PF00440">
    <property type="entry name" value="TetR_N"/>
    <property type="match status" value="1"/>
</dbReference>
<gene>
    <name evidence="6" type="ORF">DLM46_36845</name>
</gene>
<evidence type="ECO:0000256" key="1">
    <source>
        <dbReference type="ARBA" id="ARBA00023015"/>
    </source>
</evidence>
<evidence type="ECO:0000259" key="5">
    <source>
        <dbReference type="PROSITE" id="PS50977"/>
    </source>
</evidence>
<dbReference type="InterPro" id="IPR001647">
    <property type="entry name" value="HTH_TetR"/>
</dbReference>
<dbReference type="SUPFAM" id="SSF46689">
    <property type="entry name" value="Homeodomain-like"/>
    <property type="match status" value="1"/>
</dbReference>
<reference evidence="7" key="1">
    <citation type="submission" date="2018-05" db="EMBL/GenBank/DDBJ databases">
        <authorList>
            <person name="Feng T."/>
        </authorList>
    </citation>
    <scope>NUCLEOTIDE SEQUENCE [LARGE SCALE GENOMIC DNA]</scope>
    <source>
        <strain evidence="7">S27</strain>
    </source>
</reference>
<dbReference type="AlphaFoldDB" id="A0A370MWE7"/>
<evidence type="ECO:0000256" key="3">
    <source>
        <dbReference type="ARBA" id="ARBA00023163"/>
    </source>
</evidence>
<evidence type="ECO:0000313" key="7">
    <source>
        <dbReference type="Proteomes" id="UP000254875"/>
    </source>
</evidence>
<dbReference type="Proteomes" id="UP000254875">
    <property type="component" value="Unassembled WGS sequence"/>
</dbReference>
<dbReference type="SUPFAM" id="SSF48498">
    <property type="entry name" value="Tetracyclin repressor-like, C-terminal domain"/>
    <property type="match status" value="1"/>
</dbReference>
<dbReference type="Pfam" id="PF16925">
    <property type="entry name" value="TetR_C_13"/>
    <property type="match status" value="1"/>
</dbReference>
<dbReference type="PROSITE" id="PS50977">
    <property type="entry name" value="HTH_TETR_2"/>
    <property type="match status" value="1"/>
</dbReference>
<dbReference type="GO" id="GO:0003677">
    <property type="term" value="F:DNA binding"/>
    <property type="evidence" value="ECO:0007669"/>
    <property type="project" value="UniProtKB-UniRule"/>
</dbReference>
<dbReference type="Gene3D" id="1.10.357.10">
    <property type="entry name" value="Tetracycline Repressor, domain 2"/>
    <property type="match status" value="1"/>
</dbReference>
<evidence type="ECO:0000256" key="2">
    <source>
        <dbReference type="ARBA" id="ARBA00023125"/>
    </source>
</evidence>
<keyword evidence="2 4" id="KW-0238">DNA-binding</keyword>
<dbReference type="RefSeq" id="WP_115109561.1">
    <property type="nucleotide sequence ID" value="NZ_QHKS01000049.1"/>
</dbReference>
<dbReference type="InterPro" id="IPR009057">
    <property type="entry name" value="Homeodomain-like_sf"/>
</dbReference>
<evidence type="ECO:0000313" key="6">
    <source>
        <dbReference type="EMBL" id="RDJ97662.1"/>
    </source>
</evidence>
<dbReference type="PRINTS" id="PR00455">
    <property type="entry name" value="HTHTETR"/>
</dbReference>
<proteinExistence type="predicted"/>
<accession>A0A370MWE7</accession>
<keyword evidence="3" id="KW-0804">Transcription</keyword>
<dbReference type="OrthoDB" id="9809772at2"/>
<dbReference type="PANTHER" id="PTHR47506">
    <property type="entry name" value="TRANSCRIPTIONAL REGULATORY PROTEIN"/>
    <property type="match status" value="1"/>
</dbReference>
<dbReference type="InterPro" id="IPR011075">
    <property type="entry name" value="TetR_C"/>
</dbReference>
<dbReference type="PANTHER" id="PTHR47506:SF6">
    <property type="entry name" value="HTH-TYPE TRANSCRIPTIONAL REPRESSOR NEMR"/>
    <property type="match status" value="1"/>
</dbReference>
<sequence length="206" mass="22413">MASKVRDKILDAAASCFHDLGFNGCSIQDIVDKGGVPKGSFYNYFKTKEALAVEVLKLYAQGTRREMLADSSTPPVARLRGHFEFMASRYAAFGYSKGCLIGNFAAESSDHTPLVRAHLADSLVRWTEAVASAIREGQEDGSIVAGLDPVSTARFLINSWEGAVVRMKIANSREPLEDYFTIAFSLLVSRDKPADTGKKPTRKAAA</sequence>
<feature type="DNA-binding region" description="H-T-H motif" evidence="4">
    <location>
        <begin position="26"/>
        <end position="45"/>
    </location>
</feature>
<organism evidence="6 7">
    <name type="scientific">Paraburkholderia lacunae</name>
    <dbReference type="NCBI Taxonomy" id="2211104"/>
    <lineage>
        <taxon>Bacteria</taxon>
        <taxon>Pseudomonadati</taxon>
        <taxon>Pseudomonadota</taxon>
        <taxon>Betaproteobacteria</taxon>
        <taxon>Burkholderiales</taxon>
        <taxon>Burkholderiaceae</taxon>
        <taxon>Paraburkholderia</taxon>
    </lineage>
</organism>
<dbReference type="EMBL" id="QHKS01000049">
    <property type="protein sequence ID" value="RDJ97662.1"/>
    <property type="molecule type" value="Genomic_DNA"/>
</dbReference>
<keyword evidence="1" id="KW-0805">Transcription regulation</keyword>
<dbReference type="InterPro" id="IPR036271">
    <property type="entry name" value="Tet_transcr_reg_TetR-rel_C_sf"/>
</dbReference>
<keyword evidence="7" id="KW-1185">Reference proteome</keyword>
<evidence type="ECO:0000256" key="4">
    <source>
        <dbReference type="PROSITE-ProRule" id="PRU00335"/>
    </source>
</evidence>